<dbReference type="SUPFAM" id="SSF58104">
    <property type="entry name" value="Methyl-accepting chemotaxis protein (MCP) signaling domain"/>
    <property type="match status" value="1"/>
</dbReference>
<dbReference type="GO" id="GO:0007165">
    <property type="term" value="P:signal transduction"/>
    <property type="evidence" value="ECO:0007669"/>
    <property type="project" value="UniProtKB-KW"/>
</dbReference>
<keyword evidence="5" id="KW-1133">Transmembrane helix</keyword>
<feature type="transmembrane region" description="Helical" evidence="5">
    <location>
        <begin position="176"/>
        <end position="197"/>
    </location>
</feature>
<feature type="domain" description="HAMP" evidence="7">
    <location>
        <begin position="199"/>
        <end position="253"/>
    </location>
</feature>
<dbReference type="PROSITE" id="PS50111">
    <property type="entry name" value="CHEMOTAXIS_TRANSDUC_2"/>
    <property type="match status" value="1"/>
</dbReference>
<dbReference type="Gene3D" id="3.30.450.290">
    <property type="match status" value="1"/>
</dbReference>
<dbReference type="AlphaFoldDB" id="A0AAW3ZXB5"/>
<evidence type="ECO:0000313" key="8">
    <source>
        <dbReference type="EMBL" id="MBE2985626.1"/>
    </source>
</evidence>
<organism evidence="9 10">
    <name type="scientific">Campylobacter californiensis</name>
    <dbReference type="NCBI Taxonomy" id="1032243"/>
    <lineage>
        <taxon>Bacteria</taxon>
        <taxon>Pseudomonadati</taxon>
        <taxon>Campylobacterota</taxon>
        <taxon>Epsilonproteobacteria</taxon>
        <taxon>Campylobacterales</taxon>
        <taxon>Campylobacteraceae</taxon>
        <taxon>Campylobacter</taxon>
    </lineage>
</organism>
<accession>A0AAW3ZXB5</accession>
<dbReference type="InterPro" id="IPR003660">
    <property type="entry name" value="HAMP_dom"/>
</dbReference>
<dbReference type="PANTHER" id="PTHR32089">
    <property type="entry name" value="METHYL-ACCEPTING CHEMOTAXIS PROTEIN MCPB"/>
    <property type="match status" value="1"/>
</dbReference>
<comment type="caution">
    <text evidence="9">The sequence shown here is derived from an EMBL/GenBank/DDBJ whole genome shotgun (WGS) entry which is preliminary data.</text>
</comment>
<evidence type="ECO:0000256" key="1">
    <source>
        <dbReference type="ARBA" id="ARBA00023224"/>
    </source>
</evidence>
<dbReference type="RefSeq" id="WP_170015496.1">
    <property type="nucleotide sequence ID" value="NZ_JADBHS010000001.1"/>
</dbReference>
<keyword evidence="5" id="KW-0472">Membrane</keyword>
<reference evidence="9 10" key="1">
    <citation type="submission" date="2015-08" db="EMBL/GenBank/DDBJ databases">
        <title>Comparative genomics of the Campylobacter concisus group.</title>
        <authorList>
            <person name="Yee E."/>
            <person name="Chapman M.H."/>
            <person name="Huynh S."/>
            <person name="Bono J.L."/>
            <person name="On S.L."/>
            <person name="St Leger J."/>
            <person name="Foster G."/>
            <person name="Parker C.T."/>
            <person name="Miller W.G."/>
        </authorList>
    </citation>
    <scope>NUCLEOTIDE SEQUENCE [LARGE SCALE GENOMIC DNA]</scope>
    <source>
        <strain evidence="9 10">RM9337</strain>
    </source>
</reference>
<dbReference type="Gene3D" id="1.10.287.950">
    <property type="entry name" value="Methyl-accepting chemotaxis protein"/>
    <property type="match status" value="1"/>
</dbReference>
<dbReference type="SMART" id="SM00283">
    <property type="entry name" value="MA"/>
    <property type="match status" value="1"/>
</dbReference>
<comment type="similarity">
    <text evidence="2">Belongs to the methyl-accepting chemotaxis (MCP) protein family.</text>
</comment>
<dbReference type="Proteomes" id="UP001318760">
    <property type="component" value="Unassembled WGS sequence"/>
</dbReference>
<feature type="domain" description="Methyl-accepting transducer" evidence="6">
    <location>
        <begin position="258"/>
        <end position="518"/>
    </location>
</feature>
<evidence type="ECO:0000256" key="3">
    <source>
        <dbReference type="PROSITE-ProRule" id="PRU00284"/>
    </source>
</evidence>
<dbReference type="CDD" id="cd06225">
    <property type="entry name" value="HAMP"/>
    <property type="match status" value="1"/>
</dbReference>
<dbReference type="PANTHER" id="PTHR32089:SF112">
    <property type="entry name" value="LYSOZYME-LIKE PROTEIN-RELATED"/>
    <property type="match status" value="1"/>
</dbReference>
<name>A0AAW3ZXB5_9BACT</name>
<evidence type="ECO:0000259" key="6">
    <source>
        <dbReference type="PROSITE" id="PS50111"/>
    </source>
</evidence>
<keyword evidence="10" id="KW-1185">Reference proteome</keyword>
<dbReference type="Gene3D" id="6.10.340.10">
    <property type="match status" value="1"/>
</dbReference>
<reference evidence="8 11" key="2">
    <citation type="submission" date="2020-10" db="EMBL/GenBank/DDBJ databases">
        <title>Campylobacter californiensis sp. nov. isolated from cattle and feral swine in California.</title>
        <authorList>
            <person name="Miller W.G."/>
        </authorList>
    </citation>
    <scope>NUCLEOTIDE SEQUENCE [LARGE SCALE GENOMIC DNA]</scope>
    <source>
        <strain evidence="8 11">RM12919</strain>
    </source>
</reference>
<keyword evidence="5" id="KW-0812">Transmembrane</keyword>
<dbReference type="Pfam" id="PF00672">
    <property type="entry name" value="HAMP"/>
    <property type="match status" value="1"/>
</dbReference>
<gene>
    <name evidence="8" type="ORF">CCAL12919_00555</name>
    <name evidence="9" type="ORF">CCAL9337_02220</name>
</gene>
<protein>
    <submittedName>
        <fullName evidence="9">HAMP domain-containing protein</fullName>
    </submittedName>
</protein>
<proteinExistence type="inferred from homology"/>
<evidence type="ECO:0000259" key="7">
    <source>
        <dbReference type="PROSITE" id="PS50885"/>
    </source>
</evidence>
<evidence type="ECO:0000313" key="11">
    <source>
        <dbReference type="Proteomes" id="UP001318760"/>
    </source>
</evidence>
<evidence type="ECO:0000313" key="9">
    <source>
        <dbReference type="EMBL" id="MBE3607545.1"/>
    </source>
</evidence>
<dbReference type="Proteomes" id="UP000650616">
    <property type="component" value="Unassembled WGS sequence"/>
</dbReference>
<keyword evidence="1 3" id="KW-0807">Transducer</keyword>
<keyword evidence="4" id="KW-0175">Coiled coil</keyword>
<dbReference type="EMBL" id="LIWG01000002">
    <property type="protein sequence ID" value="MBE3607545.1"/>
    <property type="molecule type" value="Genomic_DNA"/>
</dbReference>
<evidence type="ECO:0000256" key="5">
    <source>
        <dbReference type="SAM" id="Phobius"/>
    </source>
</evidence>
<dbReference type="Pfam" id="PF00015">
    <property type="entry name" value="MCPsignal"/>
    <property type="match status" value="1"/>
</dbReference>
<dbReference type="PROSITE" id="PS50885">
    <property type="entry name" value="HAMP"/>
    <property type="match status" value="1"/>
</dbReference>
<evidence type="ECO:0000256" key="4">
    <source>
        <dbReference type="SAM" id="Coils"/>
    </source>
</evidence>
<feature type="coiled-coil region" evidence="4">
    <location>
        <begin position="399"/>
        <end position="461"/>
    </location>
</feature>
<evidence type="ECO:0000313" key="10">
    <source>
        <dbReference type="Proteomes" id="UP000650616"/>
    </source>
</evidence>
<sequence length="530" mass="59525">MINLSIAKKLTLSVLAILVVSFVVLQAIIIQEFKQTTQEQALKSLKMISESVFFSLRSAMNTGDRDAMREALETNSKIENIRNIRVFRAQEVSEMFGLEKVVSTEKEINEQFTSPNDKNINVQTKDEHYLRLIRPLKATNDCLACHATSKENDVLGVLDMSYSMEEFNGYIQNKTWVFLSIFTVILIATLLFMLFIIKKVVINPLKLLSYRTKDLTSGEGDLKSRIPISSNDEIGEVSNNINTFIKQIADIVKRIQDGADEIKSQILTLRNSSLDLDKSSQDGREQAMRSHNFTKDIDDDFVQTKQMTENAVWLSNDSNKKLDTVIDLLEHVVDDINAASKNEQILADKTTQVATESKNIDQILGIINEISDRTNLLALNAAIEAARAGEYGRGFAVVAEEVRTLAEQTNQQIDDISKNSRSIISRVNELNDSLKENSRSIKKLSNNASELRAIAAQAQNANTNSIEMAKSIEERTDHSKENITELLAQSKKSVQLAELNEHTAQRLLEVANSLDAISQSFKMDLNKFKV</sequence>
<dbReference type="InterPro" id="IPR004089">
    <property type="entry name" value="MCPsignal_dom"/>
</dbReference>
<dbReference type="SMART" id="SM00304">
    <property type="entry name" value="HAMP"/>
    <property type="match status" value="1"/>
</dbReference>
<dbReference type="GO" id="GO:0016020">
    <property type="term" value="C:membrane"/>
    <property type="evidence" value="ECO:0007669"/>
    <property type="project" value="InterPro"/>
</dbReference>
<evidence type="ECO:0000256" key="2">
    <source>
        <dbReference type="ARBA" id="ARBA00029447"/>
    </source>
</evidence>
<dbReference type="EMBL" id="JADBHS010000001">
    <property type="protein sequence ID" value="MBE2985626.1"/>
    <property type="molecule type" value="Genomic_DNA"/>
</dbReference>